<feature type="domain" description="Aminoglycoside phosphotransferase" evidence="5">
    <location>
        <begin position="133"/>
        <end position="291"/>
    </location>
</feature>
<dbReference type="Gene3D" id="3.90.1200.10">
    <property type="match status" value="1"/>
</dbReference>
<dbReference type="InterPro" id="IPR011009">
    <property type="entry name" value="Kinase-like_dom_sf"/>
</dbReference>
<accession>A0A1S9DHD5</accession>
<dbReference type="InterPro" id="IPR046529">
    <property type="entry name" value="DUF6594"/>
</dbReference>
<evidence type="ECO:0000259" key="6">
    <source>
        <dbReference type="Pfam" id="PF20237"/>
    </source>
</evidence>
<evidence type="ECO:0000313" key="7">
    <source>
        <dbReference type="EMBL" id="OOO08491.1"/>
    </source>
</evidence>
<proteinExistence type="predicted"/>
<comment type="catalytic activity">
    <reaction evidence="2">
        <text>L-threonyl-[protein] + ATP = O-phospho-L-threonyl-[protein] + ADP + H(+)</text>
        <dbReference type="Rhea" id="RHEA:46608"/>
        <dbReference type="Rhea" id="RHEA-COMP:11060"/>
        <dbReference type="Rhea" id="RHEA-COMP:11605"/>
        <dbReference type="ChEBI" id="CHEBI:15378"/>
        <dbReference type="ChEBI" id="CHEBI:30013"/>
        <dbReference type="ChEBI" id="CHEBI:30616"/>
        <dbReference type="ChEBI" id="CHEBI:61977"/>
        <dbReference type="ChEBI" id="CHEBI:456216"/>
        <dbReference type="EC" id="2.7.11.1"/>
    </reaction>
</comment>
<dbReference type="Gene3D" id="3.30.200.20">
    <property type="entry name" value="Phosphorylase Kinase, domain 1"/>
    <property type="match status" value="1"/>
</dbReference>
<feature type="transmembrane region" description="Helical" evidence="4">
    <location>
        <begin position="572"/>
        <end position="590"/>
    </location>
</feature>
<evidence type="ECO:0000256" key="3">
    <source>
        <dbReference type="ARBA" id="ARBA00048679"/>
    </source>
</evidence>
<dbReference type="PANTHER" id="PTHR34502:SF5">
    <property type="entry name" value="DUF6594 DOMAIN-CONTAINING PROTEIN"/>
    <property type="match status" value="1"/>
</dbReference>
<name>A0A1S9DHD5_ASPOZ</name>
<dbReference type="GO" id="GO:0004674">
    <property type="term" value="F:protein serine/threonine kinase activity"/>
    <property type="evidence" value="ECO:0007669"/>
    <property type="project" value="UniProtKB-EC"/>
</dbReference>
<gene>
    <name evidence="7" type="ORF">OAory_01097870</name>
</gene>
<evidence type="ECO:0000259" key="5">
    <source>
        <dbReference type="Pfam" id="PF01636"/>
    </source>
</evidence>
<dbReference type="EMBL" id="MKZY01000005">
    <property type="protein sequence ID" value="OOO08491.1"/>
    <property type="molecule type" value="Genomic_DNA"/>
</dbReference>
<keyword evidence="7" id="KW-0808">Transferase</keyword>
<dbReference type="AlphaFoldDB" id="A0A1S9DHD5"/>
<dbReference type="PANTHER" id="PTHR34502">
    <property type="entry name" value="DUF6594 DOMAIN-CONTAINING PROTEIN-RELATED"/>
    <property type="match status" value="1"/>
</dbReference>
<feature type="transmembrane region" description="Helical" evidence="4">
    <location>
        <begin position="545"/>
        <end position="566"/>
    </location>
</feature>
<evidence type="ECO:0000256" key="2">
    <source>
        <dbReference type="ARBA" id="ARBA00047899"/>
    </source>
</evidence>
<feature type="domain" description="DUF6594" evidence="6">
    <location>
        <begin position="375"/>
        <end position="608"/>
    </location>
</feature>
<dbReference type="VEuPathDB" id="FungiDB:AO090020000509"/>
<keyword evidence="4" id="KW-1133">Transmembrane helix</keyword>
<dbReference type="Proteomes" id="UP000190312">
    <property type="component" value="Unassembled WGS sequence"/>
</dbReference>
<dbReference type="Pfam" id="PF01636">
    <property type="entry name" value="APH"/>
    <property type="match status" value="1"/>
</dbReference>
<organism evidence="7 8">
    <name type="scientific">Aspergillus oryzae</name>
    <name type="common">Yellow koji mold</name>
    <dbReference type="NCBI Taxonomy" id="5062"/>
    <lineage>
        <taxon>Eukaryota</taxon>
        <taxon>Fungi</taxon>
        <taxon>Dikarya</taxon>
        <taxon>Ascomycota</taxon>
        <taxon>Pezizomycotina</taxon>
        <taxon>Eurotiomycetes</taxon>
        <taxon>Eurotiomycetidae</taxon>
        <taxon>Eurotiales</taxon>
        <taxon>Aspergillaceae</taxon>
        <taxon>Aspergillus</taxon>
        <taxon>Aspergillus subgen. Circumdati</taxon>
    </lineage>
</organism>
<comment type="caution">
    <text evidence="7">The sequence shown here is derived from an EMBL/GenBank/DDBJ whole genome shotgun (WGS) entry which is preliminary data.</text>
</comment>
<dbReference type="Pfam" id="PF20237">
    <property type="entry name" value="DUF6594"/>
    <property type="match status" value="1"/>
</dbReference>
<keyword evidence="4" id="KW-0812">Transmembrane</keyword>
<dbReference type="SUPFAM" id="SSF56112">
    <property type="entry name" value="Protein kinase-like (PK-like)"/>
    <property type="match status" value="1"/>
</dbReference>
<comment type="catalytic activity">
    <reaction evidence="3">
        <text>L-seryl-[protein] + ATP = O-phospho-L-seryl-[protein] + ADP + H(+)</text>
        <dbReference type="Rhea" id="RHEA:17989"/>
        <dbReference type="Rhea" id="RHEA-COMP:9863"/>
        <dbReference type="Rhea" id="RHEA-COMP:11604"/>
        <dbReference type="ChEBI" id="CHEBI:15378"/>
        <dbReference type="ChEBI" id="CHEBI:29999"/>
        <dbReference type="ChEBI" id="CHEBI:30616"/>
        <dbReference type="ChEBI" id="CHEBI:83421"/>
        <dbReference type="ChEBI" id="CHEBI:456216"/>
        <dbReference type="EC" id="2.7.11.1"/>
    </reaction>
</comment>
<evidence type="ECO:0000256" key="1">
    <source>
        <dbReference type="ARBA" id="ARBA00012513"/>
    </source>
</evidence>
<dbReference type="eggNOG" id="ENOG502SIXT">
    <property type="taxonomic scope" value="Eukaryota"/>
</dbReference>
<sequence length="616" mass="69598">MHTADTVEAVKAPAIQVVEERKPDPDRAILESLRHTVYACSSVQRIHGGFLNATYRGSLIKPLQNGMRTVIIKHSEEKDSKAPQLTLSLTRCLTEQAILRGLGSTPSQQVQHKQITIQVPQLYQYLPDEHTQIFEDFSKNGTLHEFLTVGAGERIIASTAVALGEALGSWLSRFHAWSKTQVDTDLWSTVEQNSNGFDKNLRDFRINKLLAIQAQCKSEQLGHYAALMHSREFGRKDTIVHGDFSTRNILIQNPSSIDKEKNTSLAVIDWEACCLGDYTRDLAEIVADLYMQTILYGSQIAHSLIQGFISAYPPLDEEAAYRTVAQIGENFFYWNVYAPTCTDEQESELMQLGTDLICKGVTRDREGIKTTFFEFLFRSFNRLRARVLLLKQDRLSLLEHKLDKLDQEESRDLYLGRSRNDKNLERVTTLAEIDSCLMDYDNYLERTRSTLALGPPSQRDTQALQNWLDGTGMIAREERAYLSHSRDLVTVSPADDTAMTHLETWVEGQLIRYYRGFRKGRYHDTSIDANVYIYSGPLIIRVAKALLLFVITMLLLAPVILCNVTTSATLRVVIIMTFTISHLLILSILAKSRTIELIIAGATYATVLTVFLSNGS</sequence>
<feature type="transmembrane region" description="Helical" evidence="4">
    <location>
        <begin position="597"/>
        <end position="615"/>
    </location>
</feature>
<keyword evidence="4" id="KW-0472">Membrane</keyword>
<evidence type="ECO:0000313" key="8">
    <source>
        <dbReference type="Proteomes" id="UP000190312"/>
    </source>
</evidence>
<dbReference type="InterPro" id="IPR008266">
    <property type="entry name" value="Tyr_kinase_AS"/>
</dbReference>
<dbReference type="InterPro" id="IPR002575">
    <property type="entry name" value="Aminoglycoside_PTrfase"/>
</dbReference>
<evidence type="ECO:0000256" key="4">
    <source>
        <dbReference type="SAM" id="Phobius"/>
    </source>
</evidence>
<protein>
    <recommendedName>
        <fullName evidence="1">non-specific serine/threonine protein kinase</fullName>
        <ecNumber evidence="1">2.7.11.1</ecNumber>
    </recommendedName>
</protein>
<dbReference type="PROSITE" id="PS00109">
    <property type="entry name" value="PROTEIN_KINASE_TYR"/>
    <property type="match status" value="1"/>
</dbReference>
<reference evidence="7 8" key="1">
    <citation type="submission" date="2016-10" db="EMBL/GenBank/DDBJ databases">
        <title>Genome sequencing of Aspergillus oryzae BCC7051.</title>
        <authorList>
            <person name="Thammarongtham C."/>
            <person name="Vorapreeda T."/>
            <person name="Nookaew I."/>
            <person name="Srisuk T."/>
            <person name="Land M."/>
            <person name="Jeennor S."/>
            <person name="Laoteng K."/>
        </authorList>
    </citation>
    <scope>NUCLEOTIDE SEQUENCE [LARGE SCALE GENOMIC DNA]</scope>
    <source>
        <strain evidence="7 8">BCC7051</strain>
    </source>
</reference>
<dbReference type="EC" id="2.7.11.1" evidence="1"/>
<dbReference type="OrthoDB" id="25129at2759"/>